<dbReference type="AlphaFoldDB" id="A0A562IY91"/>
<evidence type="ECO:0000313" key="3">
    <source>
        <dbReference type="Proteomes" id="UP000319627"/>
    </source>
</evidence>
<dbReference type="SUPFAM" id="SSF47413">
    <property type="entry name" value="lambda repressor-like DNA-binding domains"/>
    <property type="match status" value="1"/>
</dbReference>
<evidence type="ECO:0000313" key="2">
    <source>
        <dbReference type="EMBL" id="TWH76021.1"/>
    </source>
</evidence>
<accession>A0A562IY91</accession>
<dbReference type="InterPro" id="IPR001387">
    <property type="entry name" value="Cro/C1-type_HTH"/>
</dbReference>
<dbReference type="InterPro" id="IPR010982">
    <property type="entry name" value="Lambda_DNA-bd_dom_sf"/>
</dbReference>
<dbReference type="CDD" id="cd00093">
    <property type="entry name" value="HTH_XRE"/>
    <property type="match status" value="1"/>
</dbReference>
<gene>
    <name evidence="2" type="ORF">LX59_01531</name>
</gene>
<dbReference type="GO" id="GO:0003677">
    <property type="term" value="F:DNA binding"/>
    <property type="evidence" value="ECO:0007669"/>
    <property type="project" value="InterPro"/>
</dbReference>
<dbReference type="EMBL" id="VLKG01000004">
    <property type="protein sequence ID" value="TWH76021.1"/>
    <property type="molecule type" value="Genomic_DNA"/>
</dbReference>
<organism evidence="2 3">
    <name type="scientific">Azomonas agilis</name>
    <dbReference type="NCBI Taxonomy" id="116849"/>
    <lineage>
        <taxon>Bacteria</taxon>
        <taxon>Pseudomonadati</taxon>
        <taxon>Pseudomonadota</taxon>
        <taxon>Gammaproteobacteria</taxon>
        <taxon>Pseudomonadales</taxon>
        <taxon>Pseudomonadaceae</taxon>
        <taxon>Azomonas</taxon>
    </lineage>
</organism>
<dbReference type="SMART" id="SM00530">
    <property type="entry name" value="HTH_XRE"/>
    <property type="match status" value="1"/>
</dbReference>
<dbReference type="Gene3D" id="1.10.260.40">
    <property type="entry name" value="lambda repressor-like DNA-binding domains"/>
    <property type="match status" value="1"/>
</dbReference>
<sequence>MIERKYITARQCAAARMLLNWTQTDLAEASGASKRAISDFETGKSAPRRVTLDAIEAAFIVAGLRILESGGVDFDAVDEE</sequence>
<dbReference type="Pfam" id="PF01381">
    <property type="entry name" value="HTH_3"/>
    <property type="match status" value="1"/>
</dbReference>
<feature type="domain" description="HTH cro/C1-type" evidence="1">
    <location>
        <begin position="14"/>
        <end position="64"/>
    </location>
</feature>
<comment type="caution">
    <text evidence="2">The sequence shown here is derived from an EMBL/GenBank/DDBJ whole genome shotgun (WGS) entry which is preliminary data.</text>
</comment>
<name>A0A562IY91_9GAMM</name>
<proteinExistence type="predicted"/>
<dbReference type="RefSeq" id="WP_211354834.1">
    <property type="nucleotide sequence ID" value="NZ_VLKG01000004.1"/>
</dbReference>
<protein>
    <submittedName>
        <fullName evidence="2">Helix-turn-helix protein</fullName>
    </submittedName>
</protein>
<reference evidence="2 3" key="1">
    <citation type="submission" date="2019-07" db="EMBL/GenBank/DDBJ databases">
        <title>Genomic Encyclopedia of Type Strains, Phase I: the one thousand microbial genomes (KMG-I) project.</title>
        <authorList>
            <person name="Kyrpides N."/>
        </authorList>
    </citation>
    <scope>NUCLEOTIDE SEQUENCE [LARGE SCALE GENOMIC DNA]</scope>
    <source>
        <strain evidence="2 3">DSM 375</strain>
    </source>
</reference>
<dbReference type="Proteomes" id="UP000319627">
    <property type="component" value="Unassembled WGS sequence"/>
</dbReference>
<keyword evidence="3" id="KW-1185">Reference proteome</keyword>
<dbReference type="PROSITE" id="PS50943">
    <property type="entry name" value="HTH_CROC1"/>
    <property type="match status" value="1"/>
</dbReference>
<evidence type="ECO:0000259" key="1">
    <source>
        <dbReference type="PROSITE" id="PS50943"/>
    </source>
</evidence>